<comment type="subcellular location">
    <subcellularLocation>
        <location evidence="2">Cytoplasm</location>
    </subcellularLocation>
    <subcellularLocation>
        <location evidence="1">Endoplasmic reticulum lumen</location>
    </subcellularLocation>
</comment>
<dbReference type="Proteomes" id="UP000515140">
    <property type="component" value="Unplaced"/>
</dbReference>
<evidence type="ECO:0000259" key="13">
    <source>
        <dbReference type="Pfam" id="PF21376"/>
    </source>
</evidence>
<reference evidence="15" key="1">
    <citation type="submission" date="2025-08" db="UniProtKB">
        <authorList>
            <consortium name="RefSeq"/>
        </authorList>
    </citation>
    <scope>IDENTIFICATION</scope>
    <source>
        <tissue evidence="15">Spleen</tissue>
    </source>
</reference>
<dbReference type="InParanoid" id="A0A6P5K3U3"/>
<sequence>MLTSAASPRRHWGHPVPPGHRAMLSRGPALLLCLLLLLLPEVAGEDRAESWWDRAGAPTVKKVGKGLKDRVNAVTALSKKYWAYFARQVWPQDCDEEKEAASKPLGWTLPLLGQRYLGILSNWYCHFKECCDRDDCRIINNITGLEIDLSTRLHGQHLVREVVLKSVKGFLSVPQPEKPLALSFHGWSGTGKNFVARMLADHLYRDGLESECVQVFISMLHFPHLKYVDIYKEKLMEQVSDTVRRCGQALFVFDEAEKLPPSLLETLKPLLDHYDTIKEVDYRRAIFLFLSNLGGNTINEVVLSWLRAGRSREEITMEDLEPYLQADILKSTDSNFGHSGLVKENLMDFFVPFLPLEYHHVKLCARDAFLGRDLEYTEEALDKVAKMMVYVPKEEKLFSAQGCKSISQRINLFLP</sequence>
<evidence type="ECO:0000256" key="12">
    <source>
        <dbReference type="SAM" id="SignalP"/>
    </source>
</evidence>
<evidence type="ECO:0000256" key="10">
    <source>
        <dbReference type="ARBA" id="ARBA00067179"/>
    </source>
</evidence>
<dbReference type="CTD" id="64222"/>
<name>A0A6P5K3U3_PHACI</name>
<evidence type="ECO:0000256" key="9">
    <source>
        <dbReference type="ARBA" id="ARBA00023180"/>
    </source>
</evidence>
<dbReference type="InterPro" id="IPR049337">
    <property type="entry name" value="TOR1A_C"/>
</dbReference>
<evidence type="ECO:0000313" key="15">
    <source>
        <dbReference type="RefSeq" id="XP_020839978.1"/>
    </source>
</evidence>
<proteinExistence type="inferred from homology"/>
<dbReference type="InterPro" id="IPR027417">
    <property type="entry name" value="P-loop_NTPase"/>
</dbReference>
<dbReference type="RefSeq" id="XP_020839978.1">
    <property type="nucleotide sequence ID" value="XM_020984319.1"/>
</dbReference>
<keyword evidence="4" id="KW-0963">Cytoplasm</keyword>
<dbReference type="GO" id="GO:0005524">
    <property type="term" value="F:ATP binding"/>
    <property type="evidence" value="ECO:0007669"/>
    <property type="project" value="UniProtKB-KW"/>
</dbReference>
<dbReference type="FunFam" id="3.40.50.300:FF:001211">
    <property type="entry name" value="Torsin family 3 member A"/>
    <property type="match status" value="1"/>
</dbReference>
<dbReference type="InterPro" id="IPR001270">
    <property type="entry name" value="ClpA/B"/>
</dbReference>
<dbReference type="GeneID" id="110206807"/>
<evidence type="ECO:0000313" key="14">
    <source>
        <dbReference type="Proteomes" id="UP000515140"/>
    </source>
</evidence>
<keyword evidence="8" id="KW-0067">ATP-binding</keyword>
<dbReference type="PANTHER" id="PTHR10760">
    <property type="entry name" value="TORSIN"/>
    <property type="match status" value="1"/>
</dbReference>
<evidence type="ECO:0000256" key="4">
    <source>
        <dbReference type="ARBA" id="ARBA00022490"/>
    </source>
</evidence>
<evidence type="ECO:0000256" key="8">
    <source>
        <dbReference type="ARBA" id="ARBA00022840"/>
    </source>
</evidence>
<dbReference type="Pfam" id="PF06309">
    <property type="entry name" value="Torsin"/>
    <property type="match status" value="1"/>
</dbReference>
<accession>A0A6P5K3U3</accession>
<feature type="chain" id="PRO_5027634928" description="Torsin-3A" evidence="12">
    <location>
        <begin position="45"/>
        <end position="415"/>
    </location>
</feature>
<organism evidence="14 15">
    <name type="scientific">Phascolarctos cinereus</name>
    <name type="common">Koala</name>
    <dbReference type="NCBI Taxonomy" id="38626"/>
    <lineage>
        <taxon>Eukaryota</taxon>
        <taxon>Metazoa</taxon>
        <taxon>Chordata</taxon>
        <taxon>Craniata</taxon>
        <taxon>Vertebrata</taxon>
        <taxon>Euteleostomi</taxon>
        <taxon>Mammalia</taxon>
        <taxon>Metatheria</taxon>
        <taxon>Diprotodontia</taxon>
        <taxon>Phascolarctidae</taxon>
        <taxon>Phascolarctos</taxon>
    </lineage>
</organism>
<dbReference type="FunCoup" id="A0A6P5K3U3">
    <property type="interactions" value="711"/>
</dbReference>
<gene>
    <name evidence="15" type="primary">TOR3A</name>
</gene>
<dbReference type="GO" id="GO:0016887">
    <property type="term" value="F:ATP hydrolysis activity"/>
    <property type="evidence" value="ECO:0007669"/>
    <property type="project" value="Ensembl"/>
</dbReference>
<dbReference type="SUPFAM" id="SSF52540">
    <property type="entry name" value="P-loop containing nucleoside triphosphate hydrolases"/>
    <property type="match status" value="1"/>
</dbReference>
<protein>
    <recommendedName>
        <fullName evidence="10">Torsin-3A</fullName>
    </recommendedName>
    <alternativeName>
        <fullName evidence="11">Torsin family 3 member A</fullName>
    </alternativeName>
</protein>
<evidence type="ECO:0000256" key="3">
    <source>
        <dbReference type="ARBA" id="ARBA00006235"/>
    </source>
</evidence>
<comment type="similarity">
    <text evidence="3">Belongs to the ClpA/ClpB family. Torsin subfamily.</text>
</comment>
<evidence type="ECO:0000256" key="6">
    <source>
        <dbReference type="ARBA" id="ARBA00022741"/>
    </source>
</evidence>
<evidence type="ECO:0000256" key="2">
    <source>
        <dbReference type="ARBA" id="ARBA00004496"/>
    </source>
</evidence>
<evidence type="ECO:0000256" key="5">
    <source>
        <dbReference type="ARBA" id="ARBA00022729"/>
    </source>
</evidence>
<dbReference type="Gene3D" id="3.40.50.300">
    <property type="entry name" value="P-loop containing nucleotide triphosphate hydrolases"/>
    <property type="match status" value="1"/>
</dbReference>
<keyword evidence="6" id="KW-0547">Nucleotide-binding</keyword>
<dbReference type="GO" id="GO:0005788">
    <property type="term" value="C:endoplasmic reticulum lumen"/>
    <property type="evidence" value="ECO:0007669"/>
    <property type="project" value="UniProtKB-SubCell"/>
</dbReference>
<dbReference type="Pfam" id="PF21376">
    <property type="entry name" value="TOR1A_C"/>
    <property type="match status" value="1"/>
</dbReference>
<feature type="signal peptide" evidence="12">
    <location>
        <begin position="1"/>
        <end position="44"/>
    </location>
</feature>
<evidence type="ECO:0000256" key="11">
    <source>
        <dbReference type="ARBA" id="ARBA00082832"/>
    </source>
</evidence>
<dbReference type="KEGG" id="pcw:110206807"/>
<dbReference type="PANTHER" id="PTHR10760:SF3">
    <property type="entry name" value="TORSIN-3A"/>
    <property type="match status" value="1"/>
</dbReference>
<keyword evidence="9" id="KW-0325">Glycoprotein</keyword>
<dbReference type="AlphaFoldDB" id="A0A6P5K3U3"/>
<evidence type="ECO:0000256" key="7">
    <source>
        <dbReference type="ARBA" id="ARBA00022824"/>
    </source>
</evidence>
<evidence type="ECO:0000256" key="1">
    <source>
        <dbReference type="ARBA" id="ARBA00004319"/>
    </source>
</evidence>
<keyword evidence="5 12" id="KW-0732">Signal</keyword>
<keyword evidence="14" id="KW-1185">Reference proteome</keyword>
<dbReference type="GO" id="GO:0005635">
    <property type="term" value="C:nuclear envelope"/>
    <property type="evidence" value="ECO:0007669"/>
    <property type="project" value="TreeGrafter"/>
</dbReference>
<keyword evidence="7" id="KW-0256">Endoplasmic reticulum</keyword>
<dbReference type="PRINTS" id="PR00300">
    <property type="entry name" value="CLPPROTEASEA"/>
</dbReference>
<dbReference type="InterPro" id="IPR010448">
    <property type="entry name" value="Torsin"/>
</dbReference>
<feature type="domain" description="Torsin-1A C-terminal" evidence="13">
    <location>
        <begin position="356"/>
        <end position="411"/>
    </location>
</feature>